<keyword evidence="5" id="KW-1185">Reference proteome</keyword>
<protein>
    <submittedName>
        <fullName evidence="4">CoA-binding protein</fullName>
    </submittedName>
</protein>
<dbReference type="GO" id="GO:0046872">
    <property type="term" value="F:metal ion binding"/>
    <property type="evidence" value="ECO:0007669"/>
    <property type="project" value="InterPro"/>
</dbReference>
<proteinExistence type="inferred from homology"/>
<dbReference type="SMART" id="SM00881">
    <property type="entry name" value="CoA_binding"/>
    <property type="match status" value="1"/>
</dbReference>
<evidence type="ECO:0000259" key="3">
    <source>
        <dbReference type="PROSITE" id="PS50975"/>
    </source>
</evidence>
<dbReference type="InterPro" id="IPR011761">
    <property type="entry name" value="ATP-grasp"/>
</dbReference>
<dbReference type="InterPro" id="IPR043938">
    <property type="entry name" value="Ligase_CoA_dom"/>
</dbReference>
<dbReference type="AlphaFoldDB" id="A0A515DHE9"/>
<dbReference type="Pfam" id="PF13549">
    <property type="entry name" value="ATP-grasp_5"/>
    <property type="match status" value="1"/>
</dbReference>
<dbReference type="EMBL" id="CP035503">
    <property type="protein sequence ID" value="QDL39830.1"/>
    <property type="molecule type" value="Genomic_DNA"/>
</dbReference>
<dbReference type="SUPFAM" id="SSF51735">
    <property type="entry name" value="NAD(P)-binding Rossmann-fold domains"/>
    <property type="match status" value="1"/>
</dbReference>
<dbReference type="SUPFAM" id="SSF52210">
    <property type="entry name" value="Succinyl-CoA synthetase domains"/>
    <property type="match status" value="2"/>
</dbReference>
<evidence type="ECO:0000313" key="4">
    <source>
        <dbReference type="EMBL" id="QDL39830.1"/>
    </source>
</evidence>
<dbReference type="PANTHER" id="PTHR42793">
    <property type="entry name" value="COA BINDING DOMAIN CONTAINING PROTEIN"/>
    <property type="match status" value="1"/>
</dbReference>
<keyword evidence="2" id="KW-0547">Nucleotide-binding</keyword>
<dbReference type="OrthoDB" id="9807426at2"/>
<dbReference type="InterPro" id="IPR032875">
    <property type="entry name" value="Succ_CoA_lig_flav_dom"/>
</dbReference>
<dbReference type="PROSITE" id="PS50975">
    <property type="entry name" value="ATP_GRASP"/>
    <property type="match status" value="1"/>
</dbReference>
<feature type="domain" description="ATP-grasp" evidence="3">
    <location>
        <begin position="513"/>
        <end position="549"/>
    </location>
</feature>
<comment type="similarity">
    <text evidence="1">In the N-terminal section; belongs to the acetate CoA ligase alpha subunit family.</text>
</comment>
<organism evidence="4 5">
    <name type="scientific">Rhodoferax sediminis</name>
    <dbReference type="NCBI Taxonomy" id="2509614"/>
    <lineage>
        <taxon>Bacteria</taxon>
        <taxon>Pseudomonadati</taxon>
        <taxon>Pseudomonadota</taxon>
        <taxon>Betaproteobacteria</taxon>
        <taxon>Burkholderiales</taxon>
        <taxon>Comamonadaceae</taxon>
        <taxon>Rhodoferax</taxon>
    </lineage>
</organism>
<dbReference type="KEGG" id="rhf:EUB48_15285"/>
<reference evidence="4 5" key="1">
    <citation type="submission" date="2019-01" db="EMBL/GenBank/DDBJ databases">
        <title>Genomic insights into a novel species Rhodoferax sp.</title>
        <authorList>
            <person name="Jin L."/>
        </authorList>
    </citation>
    <scope>NUCLEOTIDE SEQUENCE [LARGE SCALE GENOMIC DNA]</scope>
    <source>
        <strain evidence="4 5">CHu59-6-5</strain>
    </source>
</reference>
<accession>A0A515DHE9</accession>
<dbReference type="InterPro" id="IPR036291">
    <property type="entry name" value="NAD(P)-bd_dom_sf"/>
</dbReference>
<dbReference type="PANTHER" id="PTHR42793:SF4">
    <property type="entry name" value="BLL6376 PROTEIN"/>
    <property type="match status" value="1"/>
</dbReference>
<evidence type="ECO:0000313" key="5">
    <source>
        <dbReference type="Proteomes" id="UP000316798"/>
    </source>
</evidence>
<dbReference type="InterPro" id="IPR016102">
    <property type="entry name" value="Succinyl-CoA_synth-like"/>
</dbReference>
<dbReference type="Gene3D" id="3.30.1490.20">
    <property type="entry name" value="ATP-grasp fold, A domain"/>
    <property type="match status" value="1"/>
</dbReference>
<dbReference type="Gene3D" id="3.40.50.261">
    <property type="entry name" value="Succinyl-CoA synthetase domains"/>
    <property type="match status" value="2"/>
</dbReference>
<dbReference type="Pfam" id="PF13380">
    <property type="entry name" value="CoA_binding_2"/>
    <property type="match status" value="1"/>
</dbReference>
<dbReference type="SUPFAM" id="SSF56059">
    <property type="entry name" value="Glutathione synthetase ATP-binding domain-like"/>
    <property type="match status" value="1"/>
</dbReference>
<dbReference type="Gene3D" id="3.30.470.20">
    <property type="entry name" value="ATP-grasp fold, B domain"/>
    <property type="match status" value="1"/>
</dbReference>
<dbReference type="Gene3D" id="3.40.50.720">
    <property type="entry name" value="NAD(P)-binding Rossmann-like Domain"/>
    <property type="match status" value="1"/>
</dbReference>
<dbReference type="Proteomes" id="UP000316798">
    <property type="component" value="Chromosome"/>
</dbReference>
<evidence type="ECO:0000256" key="2">
    <source>
        <dbReference type="PROSITE-ProRule" id="PRU00409"/>
    </source>
</evidence>
<dbReference type="GO" id="GO:0005524">
    <property type="term" value="F:ATP binding"/>
    <property type="evidence" value="ECO:0007669"/>
    <property type="project" value="UniProtKB-UniRule"/>
</dbReference>
<name>A0A515DHE9_9BURK</name>
<dbReference type="Pfam" id="PF19045">
    <property type="entry name" value="Ligase_CoA_2"/>
    <property type="match status" value="1"/>
</dbReference>
<dbReference type="FunFam" id="3.30.1490.20:FF:000020">
    <property type="entry name" value="Protein lysine acetyltransferase"/>
    <property type="match status" value="1"/>
</dbReference>
<dbReference type="InterPro" id="IPR013815">
    <property type="entry name" value="ATP_grasp_subdomain_1"/>
</dbReference>
<sequence>MPVGLLLQGRTDERSPETNGDALRHLDALFHPRSIAVVGASDDPNRIGGVPLSLMIERGYSGRLIPVNPKYERVQGLPAFPSLAAAGGPIDIAIVAVPAAALAATLEDAIAAGVKALVVFSSGFAEVDAAGRDMQQQVTRRAREAGIRLLGPNCLGMMSFRHNVFATFSPAPRAGANKVGNIAIVSQSGAFGAFAFSLARSRDLGMSYWMTTGNESDVEFADCVQWLAADRDTQVILGYMEGCRDGDKLKRALEAARAAGKRVVITKVGRTELGSAAAASHTAALTGEDAVYDALFRQYGVWRANTVEELFTVGYAASVCPLPASSRTGVLTVSGGVGVLMADEASTAGLDLAEMPLAAQAALLREIPFAGPRNPVDITGQTVTVPGLLERTLASMLGHGDEQAGYDMVVFFPAAALLGASVAQRIVDDLIAAHTRHPDKPLVVTGLMQPAYREVFRKAGVAVIDDPSAAMRALGALAFFADAAKRPPPLGATAVVPSAISLAGKSYTEHEALQQLAAAGVPVVQSRLAATAAEAAQAAQRIGFPVVVKLCSPDITHKSEVGGVRLNLQDAGAVEAAFNDILTKARQAAPHARIDGVLVAPMVKGGVECILGVHTDPVFGPVVMFGLGGILVEAMRDVTFRLAPIDAAEARSMIDSIRARRVLDGMRGAPPSDVDALAESIARLSHFAASNKAGLQSVDINPFLVLPYGQGAIALDAVLVTEPAHTPSTSTPRGTP</sequence>
<keyword evidence="2" id="KW-0067">ATP-binding</keyword>
<evidence type="ECO:0000256" key="1">
    <source>
        <dbReference type="ARBA" id="ARBA00060888"/>
    </source>
</evidence>
<dbReference type="InterPro" id="IPR003781">
    <property type="entry name" value="CoA-bd"/>
</dbReference>
<gene>
    <name evidence="4" type="ORF">EUB48_15285</name>
</gene>
<dbReference type="Pfam" id="PF13607">
    <property type="entry name" value="Succ_CoA_lig"/>
    <property type="match status" value="1"/>
</dbReference>
<dbReference type="GO" id="GO:0043758">
    <property type="term" value="F:acetate-CoA ligase (ADP-forming) activity"/>
    <property type="evidence" value="ECO:0007669"/>
    <property type="project" value="InterPro"/>
</dbReference>